<evidence type="ECO:0000313" key="1">
    <source>
        <dbReference type="EMBL" id="MFB0835403.1"/>
    </source>
</evidence>
<evidence type="ECO:0008006" key="3">
    <source>
        <dbReference type="Google" id="ProtNLM"/>
    </source>
</evidence>
<proteinExistence type="predicted"/>
<sequence length="176" mass="19536">MSYDGNESGAEYPARRISVSTGAPFDVLRRRLEALVPAFEPERIRAAVARGAGWEQLRREAERDAPYGLCRFRTEDPGWLMRPAGSDTASVTYLIGSLTLQARIFRLCPAAMIHVPLRLELHEDRRGRAVVGFEQPGAPLAAFGINKVTQAGRELDRMLGDLLEALELPRPGALRR</sequence>
<dbReference type="InterPro" id="IPR035923">
    <property type="entry name" value="TT1751-like_sf"/>
</dbReference>
<keyword evidence="2" id="KW-1185">Reference proteome</keyword>
<accession>A0ABV4UTB2</accession>
<reference evidence="1 2" key="1">
    <citation type="submission" date="2024-09" db="EMBL/GenBank/DDBJ databases">
        <authorList>
            <person name="Salinas-Garcia M.A."/>
            <person name="Prieme A."/>
        </authorList>
    </citation>
    <scope>NUCLEOTIDE SEQUENCE [LARGE SCALE GENOMIC DNA]</scope>
    <source>
        <strain evidence="1 2">DSM 21081</strain>
    </source>
</reference>
<dbReference type="RefSeq" id="WP_373972574.1">
    <property type="nucleotide sequence ID" value="NZ_JBHDLJ010000010.1"/>
</dbReference>
<dbReference type="SUPFAM" id="SSF103247">
    <property type="entry name" value="TT1751-like"/>
    <property type="match status" value="1"/>
</dbReference>
<dbReference type="Proteomes" id="UP001575652">
    <property type="component" value="Unassembled WGS sequence"/>
</dbReference>
<protein>
    <recommendedName>
        <fullName evidence="3">DUF302 domain-containing protein</fullName>
    </recommendedName>
</protein>
<organism evidence="1 2">
    <name type="scientific">Arthrobacter halodurans</name>
    <dbReference type="NCBI Taxonomy" id="516699"/>
    <lineage>
        <taxon>Bacteria</taxon>
        <taxon>Bacillati</taxon>
        <taxon>Actinomycetota</taxon>
        <taxon>Actinomycetes</taxon>
        <taxon>Micrococcales</taxon>
        <taxon>Micrococcaceae</taxon>
        <taxon>Arthrobacter</taxon>
    </lineage>
</organism>
<comment type="caution">
    <text evidence="1">The sequence shown here is derived from an EMBL/GenBank/DDBJ whole genome shotgun (WGS) entry which is preliminary data.</text>
</comment>
<evidence type="ECO:0000313" key="2">
    <source>
        <dbReference type="Proteomes" id="UP001575652"/>
    </source>
</evidence>
<dbReference type="EMBL" id="JBHDLJ010000010">
    <property type="protein sequence ID" value="MFB0835403.1"/>
    <property type="molecule type" value="Genomic_DNA"/>
</dbReference>
<name>A0ABV4UTB2_9MICC</name>
<gene>
    <name evidence="1" type="ORF">ACETWP_12465</name>
</gene>